<evidence type="ECO:0000313" key="5">
    <source>
        <dbReference type="EMBL" id="KMW57937.1"/>
    </source>
</evidence>
<dbReference type="EC" id="1.2.99.2" evidence="5"/>
<dbReference type="STRING" id="1675527.AIOL_002905"/>
<name>A0A0J9E5A4_9RHOB</name>
<evidence type="ECO:0000256" key="1">
    <source>
        <dbReference type="ARBA" id="ARBA00022630"/>
    </source>
</evidence>
<sequence>MIPAAFEYHRPADLAGAIALLTEHGDDARVMAGGHSLIPMMKLRMAEVPHLIDLQDVTSLGGISVQGGQVRIGAMATQAELIDHAGLSNAAPILREAALQIADPQVRYMGTIGGNVANGDPGNDMPGLMQCLDASFELEGPGGARAVKARDFYEAAYMTEREDDEVLTAVSFAATSGGYAYEKQKRKIGDYATAAAAVLLTKEGGACASASVAMTNLSDVPVWSEAAGAALVGTAVDAAAIKASVAAMLGDIDPTEDNRGPVAFKRHVAGVILGRAIARAWSRA</sequence>
<keyword evidence="6" id="KW-1185">Reference proteome</keyword>
<dbReference type="Gene3D" id="3.30.390.50">
    <property type="entry name" value="CO dehydrogenase flavoprotein, C-terminal domain"/>
    <property type="match status" value="1"/>
</dbReference>
<dbReference type="Pfam" id="PF00941">
    <property type="entry name" value="FAD_binding_5"/>
    <property type="match status" value="1"/>
</dbReference>
<dbReference type="OrthoDB" id="9793944at2"/>
<dbReference type="EMBL" id="LFTY01000002">
    <property type="protein sequence ID" value="KMW57937.1"/>
    <property type="molecule type" value="Genomic_DNA"/>
</dbReference>
<dbReference type="PANTHER" id="PTHR42659:SF2">
    <property type="entry name" value="XANTHINE DEHYDROGENASE SUBUNIT C-RELATED"/>
    <property type="match status" value="1"/>
</dbReference>
<protein>
    <submittedName>
        <fullName evidence="5">Carbon monoxide dehydrogenase medium chain</fullName>
        <ecNumber evidence="5">1.2.99.2</ecNumber>
    </submittedName>
</protein>
<dbReference type="InterPro" id="IPR016166">
    <property type="entry name" value="FAD-bd_PCMH"/>
</dbReference>
<dbReference type="InterPro" id="IPR036318">
    <property type="entry name" value="FAD-bd_PCMH-like_sf"/>
</dbReference>
<keyword evidence="3 5" id="KW-0560">Oxidoreductase</keyword>
<accession>A0A0J9E5A4</accession>
<dbReference type="InterPro" id="IPR005107">
    <property type="entry name" value="CO_DH_flav_C"/>
</dbReference>
<dbReference type="GO" id="GO:0071949">
    <property type="term" value="F:FAD binding"/>
    <property type="evidence" value="ECO:0007669"/>
    <property type="project" value="InterPro"/>
</dbReference>
<evidence type="ECO:0000256" key="3">
    <source>
        <dbReference type="ARBA" id="ARBA00023002"/>
    </source>
</evidence>
<dbReference type="PANTHER" id="PTHR42659">
    <property type="entry name" value="XANTHINE DEHYDROGENASE SUBUNIT C-RELATED"/>
    <property type="match status" value="1"/>
</dbReference>
<organism evidence="5 6">
    <name type="scientific">Candidatus Rhodobacter oscarellae</name>
    <dbReference type="NCBI Taxonomy" id="1675527"/>
    <lineage>
        <taxon>Bacteria</taxon>
        <taxon>Pseudomonadati</taxon>
        <taxon>Pseudomonadota</taxon>
        <taxon>Alphaproteobacteria</taxon>
        <taxon>Rhodobacterales</taxon>
        <taxon>Rhodobacter group</taxon>
        <taxon>Rhodobacter</taxon>
    </lineage>
</organism>
<dbReference type="Gene3D" id="3.30.43.10">
    <property type="entry name" value="Uridine Diphospho-n-acetylenolpyruvylglucosamine Reductase, domain 2"/>
    <property type="match status" value="1"/>
</dbReference>
<evidence type="ECO:0000256" key="2">
    <source>
        <dbReference type="ARBA" id="ARBA00022827"/>
    </source>
</evidence>
<feature type="domain" description="FAD-binding PCMH-type" evidence="4">
    <location>
        <begin position="1"/>
        <end position="177"/>
    </location>
</feature>
<dbReference type="PATRIC" id="fig|1675527.3.peg.3042"/>
<dbReference type="PROSITE" id="PS51387">
    <property type="entry name" value="FAD_PCMH"/>
    <property type="match status" value="1"/>
</dbReference>
<dbReference type="InterPro" id="IPR016169">
    <property type="entry name" value="FAD-bd_PCMH_sub2"/>
</dbReference>
<dbReference type="Proteomes" id="UP000037178">
    <property type="component" value="Unassembled WGS sequence"/>
</dbReference>
<dbReference type="SUPFAM" id="SSF56176">
    <property type="entry name" value="FAD-binding/transporter-associated domain-like"/>
    <property type="match status" value="1"/>
</dbReference>
<dbReference type="Pfam" id="PF03450">
    <property type="entry name" value="CO_deh_flav_C"/>
    <property type="match status" value="1"/>
</dbReference>
<dbReference type="InterPro" id="IPR036683">
    <property type="entry name" value="CO_DH_flav_C_dom_sf"/>
</dbReference>
<dbReference type="RefSeq" id="WP_049643605.1">
    <property type="nucleotide sequence ID" value="NZ_LFTY01000002.1"/>
</dbReference>
<dbReference type="InterPro" id="IPR002346">
    <property type="entry name" value="Mopterin_DH_FAD-bd"/>
</dbReference>
<dbReference type="GO" id="GO:0016491">
    <property type="term" value="F:oxidoreductase activity"/>
    <property type="evidence" value="ECO:0007669"/>
    <property type="project" value="UniProtKB-KW"/>
</dbReference>
<evidence type="ECO:0000259" key="4">
    <source>
        <dbReference type="PROSITE" id="PS51387"/>
    </source>
</evidence>
<dbReference type="SUPFAM" id="SSF55447">
    <property type="entry name" value="CO dehydrogenase flavoprotein C-terminal domain-like"/>
    <property type="match status" value="1"/>
</dbReference>
<dbReference type="InterPro" id="IPR016167">
    <property type="entry name" value="FAD-bd_PCMH_sub1"/>
</dbReference>
<proteinExistence type="predicted"/>
<dbReference type="Gene3D" id="3.30.465.10">
    <property type="match status" value="1"/>
</dbReference>
<gene>
    <name evidence="5" type="ORF">AIOL_002905</name>
</gene>
<dbReference type="FunFam" id="3.30.43.10:FF:000015">
    <property type="entry name" value="Carbon monoxide dehydrogenase medium chain"/>
    <property type="match status" value="1"/>
</dbReference>
<dbReference type="AlphaFoldDB" id="A0A0J9E5A4"/>
<evidence type="ECO:0000313" key="6">
    <source>
        <dbReference type="Proteomes" id="UP000037178"/>
    </source>
</evidence>
<dbReference type="SMART" id="SM01092">
    <property type="entry name" value="CO_deh_flav_C"/>
    <property type="match status" value="1"/>
</dbReference>
<reference evidence="5 6" key="1">
    <citation type="submission" date="2015-06" db="EMBL/GenBank/DDBJ databases">
        <title>Draft genome sequence of an Alphaproteobacteria species associated to the Mediterranean sponge Oscarella lobularis.</title>
        <authorList>
            <person name="Jourda C."/>
            <person name="Santini S."/>
            <person name="Claverie J.-M."/>
        </authorList>
    </citation>
    <scope>NUCLEOTIDE SEQUENCE [LARGE SCALE GENOMIC DNA]</scope>
    <source>
        <strain evidence="5">IGS</strain>
    </source>
</reference>
<keyword evidence="1" id="KW-0285">Flavoprotein</keyword>
<dbReference type="InterPro" id="IPR051312">
    <property type="entry name" value="Diverse_Substr_Oxidored"/>
</dbReference>
<dbReference type="FunFam" id="3.30.465.10:FF:000017">
    <property type="entry name" value="Xanthine dehydrogenase, FAD binding subunit"/>
    <property type="match status" value="1"/>
</dbReference>
<comment type="caution">
    <text evidence="5">The sequence shown here is derived from an EMBL/GenBank/DDBJ whole genome shotgun (WGS) entry which is preliminary data.</text>
</comment>
<keyword evidence="2" id="KW-0274">FAD</keyword>